<evidence type="ECO:0000259" key="2">
    <source>
        <dbReference type="Pfam" id="PF11716"/>
    </source>
</evidence>
<dbReference type="Pfam" id="PF08608">
    <property type="entry name" value="Wyosine_form"/>
    <property type="match status" value="1"/>
</dbReference>
<feature type="domain" description="Mycothiol-dependent maleylpyruvate isomerase metal-binding" evidence="2">
    <location>
        <begin position="11"/>
        <end position="147"/>
    </location>
</feature>
<feature type="domain" description="tRNA wybutosine-synthesis" evidence="1">
    <location>
        <begin position="184"/>
        <end position="231"/>
    </location>
</feature>
<dbReference type="InterPro" id="IPR024344">
    <property type="entry name" value="MDMPI_metal-binding"/>
</dbReference>
<protein>
    <submittedName>
        <fullName evidence="3">Wyosine base formation</fullName>
    </submittedName>
</protein>
<dbReference type="SUPFAM" id="SSF109854">
    <property type="entry name" value="DinB/YfiT-like putative metalloenzymes"/>
    <property type="match status" value="1"/>
</dbReference>
<dbReference type="InterPro" id="IPR013917">
    <property type="entry name" value="tRNA_wybutosine-synth"/>
</dbReference>
<evidence type="ECO:0000259" key="1">
    <source>
        <dbReference type="Pfam" id="PF08608"/>
    </source>
</evidence>
<dbReference type="Gene3D" id="1.20.120.450">
    <property type="entry name" value="dinb family like domain"/>
    <property type="match status" value="1"/>
</dbReference>
<dbReference type="NCBIfam" id="TIGR03083">
    <property type="entry name" value="maleylpyruvate isomerase family mycothiol-dependent enzyme"/>
    <property type="match status" value="1"/>
</dbReference>
<dbReference type="Pfam" id="PF11716">
    <property type="entry name" value="MDMPI_N"/>
    <property type="match status" value="1"/>
</dbReference>
<evidence type="ECO:0000313" key="4">
    <source>
        <dbReference type="Proteomes" id="UP000676967"/>
    </source>
</evidence>
<proteinExistence type="predicted"/>
<reference evidence="3 4" key="1">
    <citation type="submission" date="2020-08" db="EMBL/GenBank/DDBJ databases">
        <title>Whole genome shotgun sequence of Actinoplanes ianthinogenes NBRC 13996.</title>
        <authorList>
            <person name="Komaki H."/>
            <person name="Tamura T."/>
        </authorList>
    </citation>
    <scope>NUCLEOTIDE SEQUENCE [LARGE SCALE GENOMIC DNA]</scope>
    <source>
        <strain evidence="3 4">NBRC 13996</strain>
    </source>
</reference>
<dbReference type="InterPro" id="IPR034660">
    <property type="entry name" value="DinB/YfiT-like"/>
</dbReference>
<keyword evidence="4" id="KW-1185">Reference proteome</keyword>
<accession>A0ABM7LPN7</accession>
<evidence type="ECO:0000313" key="3">
    <source>
        <dbReference type="EMBL" id="BCJ41164.1"/>
    </source>
</evidence>
<dbReference type="RefSeq" id="WP_189332463.1">
    <property type="nucleotide sequence ID" value="NZ_AP023356.1"/>
</dbReference>
<sequence>MTDAAQVTAALAASGDEVDRMVAGLGPDGWATPTPAPGWTVAHQIAHLAATFRMAGLAAADPGAFGALAGTLSPDFDANVERALSQFVNDPPEVLLARWRQERATAGKALDALPPDQLVPWLVRPIPAATLAAAGMMELFGHGQDIADALGIERTHTDRLRYLVTFAVRTWDFGYLARGLPVPEQPFRFEITAPSGALWEFGPAGAAARITGPAADFCLLVTRRRHHRDLTVRADGAPAEQWLEIAQAYRGPAGEGRRPGQFA</sequence>
<dbReference type="NCBIfam" id="TIGR03084">
    <property type="entry name" value="TIGR03084 family metal-binding protein"/>
    <property type="match status" value="1"/>
</dbReference>
<dbReference type="EMBL" id="AP023356">
    <property type="protein sequence ID" value="BCJ41164.1"/>
    <property type="molecule type" value="Genomic_DNA"/>
</dbReference>
<dbReference type="InterPro" id="IPR017517">
    <property type="entry name" value="Maleyloyr_isom"/>
</dbReference>
<organism evidence="3 4">
    <name type="scientific">Actinoplanes ianthinogenes</name>
    <dbReference type="NCBI Taxonomy" id="122358"/>
    <lineage>
        <taxon>Bacteria</taxon>
        <taxon>Bacillati</taxon>
        <taxon>Actinomycetota</taxon>
        <taxon>Actinomycetes</taxon>
        <taxon>Micromonosporales</taxon>
        <taxon>Micromonosporaceae</taxon>
        <taxon>Actinoplanes</taxon>
    </lineage>
</organism>
<name>A0ABM7LPN7_9ACTN</name>
<dbReference type="Proteomes" id="UP000676967">
    <property type="component" value="Chromosome"/>
</dbReference>
<dbReference type="InterPro" id="IPR017518">
    <property type="entry name" value="CHP03084"/>
</dbReference>
<gene>
    <name evidence="3" type="ORF">Aiant_18210</name>
</gene>